<organism evidence="1">
    <name type="scientific">Candidatus Atribacter allofermentans</name>
    <dbReference type="NCBI Taxonomy" id="1852833"/>
    <lineage>
        <taxon>Bacteria</taxon>
        <taxon>Pseudomonadati</taxon>
        <taxon>Atribacterota</taxon>
        <taxon>Atribacteria</taxon>
        <taxon>Atribacterales</taxon>
        <taxon>Atribacteraceae</taxon>
        <taxon>Atribacter</taxon>
    </lineage>
</organism>
<comment type="caution">
    <text evidence="1">The sequence shown here is derived from an EMBL/GenBank/DDBJ whole genome shotgun (WGS) entry which is preliminary data.</text>
</comment>
<evidence type="ECO:0008006" key="2">
    <source>
        <dbReference type="Google" id="ProtNLM"/>
    </source>
</evidence>
<name>A0A1V5SK40_9BACT</name>
<sequence length="157" mass="17628">MEMGKKLSIMQKTYAASIAENVNIYQKLELLDSVVERKKQRQEQTAHLMNQQLGIECLEEVFNKMVEVFGCANWSVEKAENGYTAKATACMLAALSKKMGGANPCHGWCLNPMIAMITAVSQGEVNDQNILIKSTLMEGDNCQIQIQIKKIECMRDY</sequence>
<evidence type="ECO:0000313" key="1">
    <source>
        <dbReference type="EMBL" id="OQA54551.1"/>
    </source>
</evidence>
<proteinExistence type="predicted"/>
<reference evidence="1" key="1">
    <citation type="submission" date="2017-02" db="EMBL/GenBank/DDBJ databases">
        <title>Delving into the versatile metabolic prowess of the omnipresent phylum Bacteroidetes.</title>
        <authorList>
            <person name="Nobu M.K."/>
            <person name="Mei R."/>
            <person name="Narihiro T."/>
            <person name="Kuroda K."/>
            <person name="Liu W.-T."/>
        </authorList>
    </citation>
    <scope>NUCLEOTIDE SEQUENCE</scope>
    <source>
        <strain evidence="1">ADurb.Bin276</strain>
    </source>
</reference>
<dbReference type="EMBL" id="MWBQ01000207">
    <property type="protein sequence ID" value="OQA54551.1"/>
    <property type="molecule type" value="Genomic_DNA"/>
</dbReference>
<protein>
    <recommendedName>
        <fullName evidence="2">L-2-amino-thiazoline-4-carboxylic acid hydrolase</fullName>
    </recommendedName>
</protein>
<gene>
    <name evidence="1" type="ORF">BWY41_02000</name>
</gene>
<accession>A0A1V5SK40</accession>
<dbReference type="Proteomes" id="UP000485569">
    <property type="component" value="Unassembled WGS sequence"/>
</dbReference>
<dbReference type="AlphaFoldDB" id="A0A1V5SK40"/>